<evidence type="ECO:0000259" key="1">
    <source>
        <dbReference type="Pfam" id="PF07993"/>
    </source>
</evidence>
<dbReference type="PANTHER" id="PTHR43245">
    <property type="entry name" value="BIFUNCTIONAL POLYMYXIN RESISTANCE PROTEIN ARNA"/>
    <property type="match status" value="1"/>
</dbReference>
<feature type="domain" description="Thioester reductase (TE)" evidence="1">
    <location>
        <begin position="40"/>
        <end position="230"/>
    </location>
</feature>
<evidence type="ECO:0000313" key="2">
    <source>
        <dbReference type="EMBL" id="MFH5227879.1"/>
    </source>
</evidence>
<sequence length="374" mass="41353">MPRGTRLLVTGLSGQVGQGLIEAVAHDYADDVELVALVRRRLRSNLSNLGARMVQVVGDVTADSWGLADDDIDVGKVAAVINFAGVTDWAASQKDMDRVNYMGAVNGLRYAQHLSQAYGYTVPYVHASTVYVAGLQDGNIPEALQPPQENRTPYEVSKWYAEQHLMREARNSGHPVLIARIGAVIGSSITKSTTRLSSLYQLASPLSKGELPVLPVRAGARVDTLPRNLVGEGILRMIAHGLRDDFEHWRGGVITHLCAGENAPTLVALMTMLASKDIGNRYRTPRLVTAPDKLLRMAENVGLRYARWNRELGNRLYGLRYVSLDRIFERTRLVELADGWYPAVTLEEIIEIAFDLDYVRPAATFAELPMGRFE</sequence>
<dbReference type="Proteomes" id="UP001609219">
    <property type="component" value="Unassembled WGS sequence"/>
</dbReference>
<gene>
    <name evidence="3" type="ORF">ACHIPV_17400</name>
    <name evidence="2" type="ORF">ACHIRB_04650</name>
</gene>
<dbReference type="InterPro" id="IPR013120">
    <property type="entry name" value="FAR_NAD-bd"/>
</dbReference>
<organism evidence="3 4">
    <name type="scientific">Antrihabitans spumae</name>
    <dbReference type="NCBI Taxonomy" id="3373370"/>
    <lineage>
        <taxon>Bacteria</taxon>
        <taxon>Bacillati</taxon>
        <taxon>Actinomycetota</taxon>
        <taxon>Actinomycetes</taxon>
        <taxon>Mycobacteriales</taxon>
        <taxon>Nocardiaceae</taxon>
        <taxon>Antrihabitans</taxon>
    </lineage>
</organism>
<dbReference type="EMBL" id="JBIMSN010000020">
    <property type="protein sequence ID" value="MFH5227879.1"/>
    <property type="molecule type" value="Genomic_DNA"/>
</dbReference>
<dbReference type="Gene3D" id="3.40.50.720">
    <property type="entry name" value="NAD(P)-binding Rossmann-like Domain"/>
    <property type="match status" value="1"/>
</dbReference>
<evidence type="ECO:0000313" key="5">
    <source>
        <dbReference type="Proteomes" id="UP001609219"/>
    </source>
</evidence>
<evidence type="ECO:0000313" key="4">
    <source>
        <dbReference type="Proteomes" id="UP001609176"/>
    </source>
</evidence>
<accession>A0ABW7KQY1</accession>
<protein>
    <submittedName>
        <fullName evidence="3">SDR family oxidoreductase</fullName>
    </submittedName>
</protein>
<dbReference type="Pfam" id="PF07993">
    <property type="entry name" value="NAD_binding_4"/>
    <property type="match status" value="1"/>
</dbReference>
<dbReference type="RefSeq" id="WP_395125184.1">
    <property type="nucleotide sequence ID" value="NZ_JBIMSN010000020.1"/>
</dbReference>
<evidence type="ECO:0000313" key="3">
    <source>
        <dbReference type="EMBL" id="MFH5243638.1"/>
    </source>
</evidence>
<dbReference type="SUPFAM" id="SSF51735">
    <property type="entry name" value="NAD(P)-binding Rossmann-fold domains"/>
    <property type="match status" value="1"/>
</dbReference>
<dbReference type="InterPro" id="IPR050177">
    <property type="entry name" value="Lipid_A_modif_metabolic_enz"/>
</dbReference>
<dbReference type="InterPro" id="IPR036291">
    <property type="entry name" value="NAD(P)-bd_dom_sf"/>
</dbReference>
<name>A0ABW7KQY1_9NOCA</name>
<reference evidence="4 5" key="1">
    <citation type="submission" date="2024-10" db="EMBL/GenBank/DDBJ databases">
        <authorList>
            <person name="Riesco R."/>
        </authorList>
    </citation>
    <scope>NUCLEOTIDE SEQUENCE [LARGE SCALE GENOMIC DNA]</scope>
    <source>
        <strain evidence="3 4">NCIMB 15448</strain>
        <strain evidence="2 5">NCIMB 15450</strain>
    </source>
</reference>
<keyword evidence="5" id="KW-1185">Reference proteome</keyword>
<dbReference type="Proteomes" id="UP001609176">
    <property type="component" value="Unassembled WGS sequence"/>
</dbReference>
<comment type="caution">
    <text evidence="3">The sequence shown here is derived from an EMBL/GenBank/DDBJ whole genome shotgun (WGS) entry which is preliminary data.</text>
</comment>
<proteinExistence type="predicted"/>
<dbReference type="EMBL" id="JBIMSP010000028">
    <property type="protein sequence ID" value="MFH5243638.1"/>
    <property type="molecule type" value="Genomic_DNA"/>
</dbReference>